<gene>
    <name evidence="1" type="ORF">CDAUBV1_LOCUS17155</name>
</gene>
<comment type="caution">
    <text evidence="1">The sequence shown here is derived from an EMBL/GenBank/DDBJ whole genome shotgun (WGS) entry which is preliminary data.</text>
</comment>
<evidence type="ECO:0000313" key="1">
    <source>
        <dbReference type="EMBL" id="CAL5141853.1"/>
    </source>
</evidence>
<dbReference type="EMBL" id="CAXLJL010000933">
    <property type="protein sequence ID" value="CAL5141853.1"/>
    <property type="molecule type" value="Genomic_DNA"/>
</dbReference>
<reference evidence="1" key="1">
    <citation type="submission" date="2024-06" db="EMBL/GenBank/DDBJ databases">
        <authorList>
            <person name="Liu X."/>
            <person name="Lenzi L."/>
            <person name="Haldenby T S."/>
            <person name="Uol C."/>
        </authorList>
    </citation>
    <scope>NUCLEOTIDE SEQUENCE</scope>
</reference>
<accession>A0AAV2U0B0</accession>
<name>A0AAV2U0B0_CALDB</name>
<organism evidence="1 2">
    <name type="scientific">Calicophoron daubneyi</name>
    <name type="common">Rumen fluke</name>
    <name type="synonym">Paramphistomum daubneyi</name>
    <dbReference type="NCBI Taxonomy" id="300641"/>
    <lineage>
        <taxon>Eukaryota</taxon>
        <taxon>Metazoa</taxon>
        <taxon>Spiralia</taxon>
        <taxon>Lophotrochozoa</taxon>
        <taxon>Platyhelminthes</taxon>
        <taxon>Trematoda</taxon>
        <taxon>Digenea</taxon>
        <taxon>Plagiorchiida</taxon>
        <taxon>Pronocephalata</taxon>
        <taxon>Paramphistomoidea</taxon>
        <taxon>Paramphistomidae</taxon>
        <taxon>Calicophoron</taxon>
    </lineage>
</organism>
<protein>
    <submittedName>
        <fullName evidence="1">Uncharacterized protein</fullName>
    </submittedName>
</protein>
<dbReference type="Proteomes" id="UP001497525">
    <property type="component" value="Unassembled WGS sequence"/>
</dbReference>
<evidence type="ECO:0000313" key="2">
    <source>
        <dbReference type="Proteomes" id="UP001497525"/>
    </source>
</evidence>
<dbReference type="AlphaFoldDB" id="A0AAV2U0B0"/>
<sequence length="157" mass="17497">MSPSLIHYTLLCVFKYLHQQPVANVVLNVLMGPPTTCFNRLRMLLLIAPGPVSDEILCSVRCSSQWLTHSLCWGTLIFGSADRNSYNPSTLFDQWCLKLSMFSSASDSLDDLTSRSYRQLEIRTLAELTQKEVLHQIDRGQAEEDGVKGDSVISSAG</sequence>
<proteinExistence type="predicted"/>